<organism evidence="3 4">
    <name type="scientific">Halomonas binhaiensis</name>
    <dbReference type="NCBI Taxonomy" id="2562282"/>
    <lineage>
        <taxon>Bacteria</taxon>
        <taxon>Pseudomonadati</taxon>
        <taxon>Pseudomonadota</taxon>
        <taxon>Gammaproteobacteria</taxon>
        <taxon>Oceanospirillales</taxon>
        <taxon>Halomonadaceae</taxon>
        <taxon>Halomonas</taxon>
    </lineage>
</organism>
<dbReference type="GO" id="GO:0003824">
    <property type="term" value="F:catalytic activity"/>
    <property type="evidence" value="ECO:0007669"/>
    <property type="project" value="InterPro"/>
</dbReference>
<dbReference type="Pfam" id="PF01230">
    <property type="entry name" value="HIT"/>
    <property type="match status" value="1"/>
</dbReference>
<proteinExistence type="predicted"/>
<dbReference type="PIRSF" id="PIRSF000714">
    <property type="entry name" value="HIT"/>
    <property type="match status" value="1"/>
</dbReference>
<reference evidence="3" key="1">
    <citation type="submission" date="2021-02" db="EMBL/GenBank/DDBJ databases">
        <title>Strain Y2R2, a novel species of the genus Halomonas.</title>
        <authorList>
            <person name="Huang H."/>
        </authorList>
    </citation>
    <scope>NUCLEOTIDE SEQUENCE</scope>
    <source>
        <strain evidence="3">Y2R2</strain>
    </source>
</reference>
<protein>
    <submittedName>
        <fullName evidence="3">HIT domain-containing protein</fullName>
    </submittedName>
</protein>
<dbReference type="RefSeq" id="WP_149282926.1">
    <property type="nucleotide sequence ID" value="NZ_CP038437.2"/>
</dbReference>
<dbReference type="AlphaFoldDB" id="A0A5C1NCL0"/>
<dbReference type="Proteomes" id="UP000324285">
    <property type="component" value="Chromosome"/>
</dbReference>
<keyword evidence="4" id="KW-1185">Reference proteome</keyword>
<gene>
    <name evidence="3" type="ORF">E4T21_01595</name>
</gene>
<dbReference type="KEGG" id="hbh:E4T21_01595"/>
<dbReference type="PROSITE" id="PS51084">
    <property type="entry name" value="HIT_2"/>
    <property type="match status" value="1"/>
</dbReference>
<dbReference type="InterPro" id="IPR026026">
    <property type="entry name" value="HIT_Hint"/>
</dbReference>
<sequence length="141" mass="16201">MNHFSLHPRLAADSHLITHLPLCELRLMDDARYPWLILIPRRPAISEVFELSEHDQQQMWREATRLGQALKQQYQGDKVNIATLGNMVAQLHLHVILRHQDDPAWPGPVWGQGQAEVYDDARLEQISEELLALVDDLTLGD</sequence>
<dbReference type="EMBL" id="CP038437">
    <property type="protein sequence ID" value="QEM80393.1"/>
    <property type="molecule type" value="Genomic_DNA"/>
</dbReference>
<evidence type="ECO:0000313" key="3">
    <source>
        <dbReference type="EMBL" id="QEM80393.1"/>
    </source>
</evidence>
<dbReference type="Gene3D" id="3.30.428.10">
    <property type="entry name" value="HIT-like"/>
    <property type="match status" value="1"/>
</dbReference>
<accession>A0A5C1NCL0</accession>
<comment type="caution">
    <text evidence="1">Lacks conserved residue(s) required for the propagation of feature annotation.</text>
</comment>
<dbReference type="OrthoDB" id="9799145at2"/>
<name>A0A5C1NCL0_9GAMM</name>
<dbReference type="InterPro" id="IPR011146">
    <property type="entry name" value="HIT-like"/>
</dbReference>
<evidence type="ECO:0000259" key="2">
    <source>
        <dbReference type="PROSITE" id="PS51084"/>
    </source>
</evidence>
<dbReference type="SUPFAM" id="SSF54197">
    <property type="entry name" value="HIT-like"/>
    <property type="match status" value="1"/>
</dbReference>
<evidence type="ECO:0000313" key="4">
    <source>
        <dbReference type="Proteomes" id="UP000324285"/>
    </source>
</evidence>
<evidence type="ECO:0000256" key="1">
    <source>
        <dbReference type="PROSITE-ProRule" id="PRU00464"/>
    </source>
</evidence>
<dbReference type="InterPro" id="IPR036265">
    <property type="entry name" value="HIT-like_sf"/>
</dbReference>
<feature type="domain" description="HIT" evidence="2">
    <location>
        <begin position="36"/>
        <end position="105"/>
    </location>
</feature>